<dbReference type="GO" id="GO:0016491">
    <property type="term" value="F:oxidoreductase activity"/>
    <property type="evidence" value="ECO:0007669"/>
    <property type="project" value="UniProtKB-UniRule"/>
</dbReference>
<proteinExistence type="inferred from homology"/>
<evidence type="ECO:0000256" key="18">
    <source>
        <dbReference type="PIRSR" id="PIRSR038885-2"/>
    </source>
</evidence>
<feature type="domain" description="Cytochrome b/b6 N-terminal region profile" evidence="20">
    <location>
        <begin position="1"/>
        <end position="211"/>
    </location>
</feature>
<feature type="transmembrane region" description="Helical" evidence="19">
    <location>
        <begin position="274"/>
        <end position="304"/>
    </location>
</feature>
<feature type="transmembrane region" description="Helical" evidence="19">
    <location>
        <begin position="222"/>
        <end position="244"/>
    </location>
</feature>
<evidence type="ECO:0000259" key="20">
    <source>
        <dbReference type="PROSITE" id="PS51002"/>
    </source>
</evidence>
<evidence type="ECO:0000256" key="1">
    <source>
        <dbReference type="ARBA" id="ARBA00002566"/>
    </source>
</evidence>
<evidence type="ECO:0000256" key="2">
    <source>
        <dbReference type="ARBA" id="ARBA00004448"/>
    </source>
</evidence>
<evidence type="ECO:0000256" key="6">
    <source>
        <dbReference type="ARBA" id="ARBA00022617"/>
    </source>
</evidence>
<evidence type="ECO:0000256" key="8">
    <source>
        <dbReference type="ARBA" id="ARBA00022692"/>
    </source>
</evidence>
<dbReference type="InterPro" id="IPR036150">
    <property type="entry name" value="Cyt_b/b6_C_sf"/>
</dbReference>
<dbReference type="InterPro" id="IPR048260">
    <property type="entry name" value="Cytochrome_b_C_euk/bac"/>
</dbReference>
<comment type="function">
    <text evidence="1 19">Component of the ubiquinol-cytochrome c reductase complex (complex III or cytochrome b-c1 complex) that is part of the mitochondrial respiratory chain. The b-c1 complex mediates electron transfer from ubiquinol to cytochrome c. Contributes to the generation of a proton gradient across the mitochondrial membrane that is then used for ATP synthesis.</text>
</comment>
<dbReference type="GO" id="GO:0045275">
    <property type="term" value="C:respiratory chain complex III"/>
    <property type="evidence" value="ECO:0007669"/>
    <property type="project" value="InterPro"/>
</dbReference>
<dbReference type="CDD" id="cd00284">
    <property type="entry name" value="Cytochrome_b_N"/>
    <property type="match status" value="1"/>
</dbReference>
<keyword evidence="11 19" id="KW-0249">Electron transport</keyword>
<evidence type="ECO:0000256" key="3">
    <source>
        <dbReference type="ARBA" id="ARBA00011649"/>
    </source>
</evidence>
<keyword evidence="14" id="KW-0830">Ubiquinone</keyword>
<accession>A0A1W5LJN3</accession>
<keyword evidence="13 18" id="KW-0408">Iron</keyword>
<dbReference type="InterPro" id="IPR005797">
    <property type="entry name" value="Cyt_b/b6_N"/>
</dbReference>
<dbReference type="InterPro" id="IPR048259">
    <property type="entry name" value="Cytochrome_b_N_euk/bac"/>
</dbReference>
<feature type="binding site" description="axial binding residue" evidence="18">
    <location>
        <position position="85"/>
    </location>
    <ligand>
        <name>heme b</name>
        <dbReference type="ChEBI" id="CHEBI:60344"/>
        <label>b562</label>
    </ligand>
    <ligandPart>
        <name>Fe</name>
        <dbReference type="ChEBI" id="CHEBI:18248"/>
    </ligandPart>
</feature>
<evidence type="ECO:0000256" key="5">
    <source>
        <dbReference type="ARBA" id="ARBA00022448"/>
    </source>
</evidence>
<dbReference type="SUPFAM" id="SSF81342">
    <property type="entry name" value="Transmembrane di-heme cytochromes"/>
    <property type="match status" value="1"/>
</dbReference>
<reference evidence="22" key="2">
    <citation type="journal article" date="2017" name="BMC Genomics">
        <title>Evolutionarily recent, insertional fission of mitochondrial cox2 into complementary genes in bilaterian Metazoa.</title>
        <authorList>
            <person name="Szafranski P."/>
        </authorList>
    </citation>
    <scope>NUCLEOTIDE SEQUENCE</scope>
</reference>
<keyword evidence="15 19" id="KW-0496">Mitochondrion</keyword>
<dbReference type="EMBL" id="KT740996">
    <property type="protein sequence ID" value="ANH55766.1"/>
    <property type="molecule type" value="Genomic_DNA"/>
</dbReference>
<evidence type="ECO:0000256" key="16">
    <source>
        <dbReference type="ARBA" id="ARBA00023136"/>
    </source>
</evidence>
<keyword evidence="6 18" id="KW-0349">Heme</keyword>
<dbReference type="CDD" id="cd00290">
    <property type="entry name" value="cytochrome_b_C"/>
    <property type="match status" value="1"/>
</dbReference>
<keyword evidence="8 19" id="KW-0812">Transmembrane</keyword>
<dbReference type="GO" id="GO:0005743">
    <property type="term" value="C:mitochondrial inner membrane"/>
    <property type="evidence" value="ECO:0007669"/>
    <property type="project" value="UniProtKB-SubCell"/>
</dbReference>
<dbReference type="AlphaFoldDB" id="A0A1W5LJN3"/>
<feature type="transmembrane region" description="Helical" evidence="19">
    <location>
        <begin position="147"/>
        <end position="168"/>
    </location>
</feature>
<dbReference type="SUPFAM" id="SSF81648">
    <property type="entry name" value="a domain/subunit of cytochrome bc1 complex (Ubiquinol-cytochrome c reductase)"/>
    <property type="match status" value="1"/>
</dbReference>
<dbReference type="GO" id="GO:0006122">
    <property type="term" value="P:mitochondrial electron transport, ubiquinol to cytochrome c"/>
    <property type="evidence" value="ECO:0007669"/>
    <property type="project" value="TreeGrafter"/>
</dbReference>
<keyword evidence="7 19" id="KW-0679">Respiratory chain</keyword>
<dbReference type="Pfam" id="PF00032">
    <property type="entry name" value="Cytochrom_B_C"/>
    <property type="match status" value="1"/>
</dbReference>
<dbReference type="PROSITE" id="PS51002">
    <property type="entry name" value="CYTB_NTER"/>
    <property type="match status" value="1"/>
</dbReference>
<feature type="binding site" description="axial binding residue" evidence="18">
    <location>
        <position position="184"/>
    </location>
    <ligand>
        <name>heme b</name>
        <dbReference type="ChEBI" id="CHEBI:60344"/>
        <label>b562</label>
    </ligand>
    <ligandPart>
        <name>Fe</name>
        <dbReference type="ChEBI" id="CHEBI:18248"/>
    </ligandPart>
</feature>
<dbReference type="PIRSF" id="PIRSF038885">
    <property type="entry name" value="COB"/>
    <property type="match status" value="1"/>
</dbReference>
<feature type="domain" description="Cytochrome b/b6 C-terminal region profile" evidence="21">
    <location>
        <begin position="212"/>
        <end position="382"/>
    </location>
</feature>
<evidence type="ECO:0000256" key="10">
    <source>
        <dbReference type="ARBA" id="ARBA00022792"/>
    </source>
</evidence>
<feature type="binding site" evidence="17">
    <location>
        <position position="203"/>
    </location>
    <ligand>
        <name>a ubiquinone</name>
        <dbReference type="ChEBI" id="CHEBI:16389"/>
    </ligand>
</feature>
<evidence type="ECO:0000256" key="4">
    <source>
        <dbReference type="ARBA" id="ARBA00013531"/>
    </source>
</evidence>
<feature type="transmembrane region" description="Helical" evidence="19">
    <location>
        <begin position="115"/>
        <end position="135"/>
    </location>
</feature>
<keyword evidence="5 19" id="KW-0813">Transport</keyword>
<organism evidence="22">
    <name type="scientific">Dielis plumipes fossulana</name>
    <dbReference type="NCBI Taxonomy" id="2977626"/>
    <lineage>
        <taxon>Eukaryota</taxon>
        <taxon>Metazoa</taxon>
        <taxon>Ecdysozoa</taxon>
        <taxon>Arthropoda</taxon>
        <taxon>Hexapoda</taxon>
        <taxon>Insecta</taxon>
        <taxon>Pterygota</taxon>
        <taxon>Neoptera</taxon>
        <taxon>Endopterygota</taxon>
        <taxon>Hymenoptera</taxon>
        <taxon>Apocrita</taxon>
        <taxon>Aculeata</taxon>
        <taxon>Scolioidea</taxon>
        <taxon>Scoliidae</taxon>
        <taxon>Dielis</taxon>
        <taxon>Dielis plumipes</taxon>
    </lineage>
</organism>
<feature type="transmembrane region" description="Helical" evidence="19">
    <location>
        <begin position="325"/>
        <end position="342"/>
    </location>
</feature>
<protein>
    <recommendedName>
        <fullName evidence="4 19">Cytochrome b</fullName>
    </recommendedName>
</protein>
<feature type="binding site" description="axial binding residue" evidence="18">
    <location>
        <position position="198"/>
    </location>
    <ligand>
        <name>heme b</name>
        <dbReference type="ChEBI" id="CHEBI:60344"/>
        <label>b566</label>
    </ligand>
    <ligandPart>
        <name>Fe</name>
        <dbReference type="ChEBI" id="CHEBI:18248"/>
    </ligandPart>
</feature>
<dbReference type="GO" id="GO:0046872">
    <property type="term" value="F:metal ion binding"/>
    <property type="evidence" value="ECO:0007669"/>
    <property type="project" value="UniProtKB-UniRule"/>
</dbReference>
<comment type="subunit">
    <text evidence="3">The main subunits of complex b-c1 are: cytochrome b, cytochrome c1 and the Rieske protein.</text>
</comment>
<feature type="binding site" description="axial binding residue" evidence="18">
    <location>
        <position position="99"/>
    </location>
    <ligand>
        <name>heme b</name>
        <dbReference type="ChEBI" id="CHEBI:60344"/>
        <label>b566</label>
    </ligand>
    <ligandPart>
        <name>Fe</name>
        <dbReference type="ChEBI" id="CHEBI:18248"/>
    </ligandPart>
</feature>
<evidence type="ECO:0000256" key="14">
    <source>
        <dbReference type="ARBA" id="ARBA00023075"/>
    </source>
</evidence>
<feature type="transmembrane region" description="Helical" evidence="19">
    <location>
        <begin position="12"/>
        <end position="33"/>
    </location>
</feature>
<evidence type="ECO:0000313" key="22">
    <source>
        <dbReference type="EMBL" id="ANH55766.1"/>
    </source>
</evidence>
<evidence type="ECO:0000256" key="15">
    <source>
        <dbReference type="ARBA" id="ARBA00023128"/>
    </source>
</evidence>
<dbReference type="InterPro" id="IPR030689">
    <property type="entry name" value="Cytochrome_b"/>
</dbReference>
<sequence length="395" mass="46538">MMNKSTMKSDPVLSLVNNSLVIFPIPININIWWNFGSILGLNLMIQIISGLLLSMHYCPNINMAFYSVIHIIQDIENGWLLRNIHMNGASFYFLFMYIHMARGIYYYSFKLTRTWAVGVIMYLLSMMTAFVGYILPWGQMSLWGATVITNLLSTVPYVGLMLVNWLWGGFSVDNPTLNRFYSFHFILPFIIMFMVGVHLYFLHLTGSNNPLGSWSDLSKISFHIYFTMKDLIGFLMFMFILLMVCLSKPYMFLDPENFIEANPMVTPKHIQPEWYFLFAYAILRTIPSKFGGVMGLIMSIMILLVFPTYNNSKFKGFMFYPMSQYLYWMFISSFLMLTWSGGKPIEYPYFQISVMYSIMYFMFFIMFNEMMKVWDKIIYMIDQIDPILFWVKNLK</sequence>
<comment type="subcellular location">
    <subcellularLocation>
        <location evidence="2">Mitochondrion inner membrane</location>
        <topology evidence="2">Multi-pass membrane protein</topology>
    </subcellularLocation>
</comment>
<dbReference type="PANTHER" id="PTHR19271">
    <property type="entry name" value="CYTOCHROME B"/>
    <property type="match status" value="1"/>
</dbReference>
<dbReference type="InterPro" id="IPR027387">
    <property type="entry name" value="Cytb/b6-like_sf"/>
</dbReference>
<keyword evidence="12 19" id="KW-1133">Transmembrane helix</keyword>
<evidence type="ECO:0000256" key="17">
    <source>
        <dbReference type="PIRSR" id="PIRSR038885-1"/>
    </source>
</evidence>
<evidence type="ECO:0000256" key="7">
    <source>
        <dbReference type="ARBA" id="ARBA00022660"/>
    </source>
</evidence>
<dbReference type="Gene3D" id="1.20.810.10">
    <property type="entry name" value="Cytochrome Bc1 Complex, Chain C"/>
    <property type="match status" value="1"/>
</dbReference>
<name>A0A1W5LJN3_9HYME</name>
<evidence type="ECO:0000256" key="12">
    <source>
        <dbReference type="ARBA" id="ARBA00022989"/>
    </source>
</evidence>
<comment type="similarity">
    <text evidence="19">Belongs to the cytochrome b family.</text>
</comment>
<gene>
    <name evidence="22" type="primary">CYTB</name>
</gene>
<evidence type="ECO:0000256" key="13">
    <source>
        <dbReference type="ARBA" id="ARBA00023004"/>
    </source>
</evidence>
<dbReference type="GO" id="GO:0008121">
    <property type="term" value="F:quinol-cytochrome-c reductase activity"/>
    <property type="evidence" value="ECO:0007669"/>
    <property type="project" value="InterPro"/>
</dbReference>
<keyword evidence="16 19" id="KW-0472">Membrane</keyword>
<geneLocation type="mitochondrion" evidence="22"/>
<dbReference type="Pfam" id="PF00033">
    <property type="entry name" value="Cytochrome_B"/>
    <property type="match status" value="1"/>
</dbReference>
<evidence type="ECO:0000256" key="9">
    <source>
        <dbReference type="ARBA" id="ARBA00022723"/>
    </source>
</evidence>
<feature type="transmembrane region" description="Helical" evidence="19">
    <location>
        <begin position="180"/>
        <end position="201"/>
    </location>
</feature>
<dbReference type="InterPro" id="IPR005798">
    <property type="entry name" value="Cyt_b/b6_C"/>
</dbReference>
<comment type="cofactor">
    <cofactor evidence="19">
        <name>heme b</name>
        <dbReference type="ChEBI" id="CHEBI:60344"/>
    </cofactor>
    <text evidence="19">Binds 2 heme groups non-covalently.</text>
</comment>
<reference evidence="22" key="1">
    <citation type="submission" date="2015-09" db="EMBL/GenBank/DDBJ databases">
        <authorList>
            <person name="Szafranski P."/>
        </authorList>
    </citation>
    <scope>NUCLEOTIDE SEQUENCE</scope>
</reference>
<comment type="cofactor">
    <cofactor evidence="18">
        <name>heme</name>
        <dbReference type="ChEBI" id="CHEBI:30413"/>
    </cofactor>
    <text evidence="18">Binds 2 heme groups non-covalently.</text>
</comment>
<keyword evidence="9 18" id="KW-0479">Metal-binding</keyword>
<evidence type="ECO:0000259" key="21">
    <source>
        <dbReference type="PROSITE" id="PS51003"/>
    </source>
</evidence>
<feature type="transmembrane region" description="Helical" evidence="19">
    <location>
        <begin position="39"/>
        <end position="58"/>
    </location>
</feature>
<evidence type="ECO:0000256" key="19">
    <source>
        <dbReference type="RuleBase" id="RU362117"/>
    </source>
</evidence>
<evidence type="ECO:0000256" key="11">
    <source>
        <dbReference type="ARBA" id="ARBA00022982"/>
    </source>
</evidence>
<keyword evidence="10" id="KW-0999">Mitochondrion inner membrane</keyword>
<feature type="transmembrane region" description="Helical" evidence="19">
    <location>
        <begin position="348"/>
        <end position="367"/>
    </location>
</feature>
<dbReference type="PANTHER" id="PTHR19271:SF16">
    <property type="entry name" value="CYTOCHROME B"/>
    <property type="match status" value="1"/>
</dbReference>
<dbReference type="PROSITE" id="PS51003">
    <property type="entry name" value="CYTB_CTER"/>
    <property type="match status" value="1"/>
</dbReference>
<dbReference type="InterPro" id="IPR016174">
    <property type="entry name" value="Di-haem_cyt_TM"/>
</dbReference>